<keyword evidence="4 9" id="KW-0812">Transmembrane</keyword>
<feature type="transmembrane region" description="Helical" evidence="9">
    <location>
        <begin position="249"/>
        <end position="269"/>
    </location>
</feature>
<feature type="region of interest" description="Disordered" evidence="8">
    <location>
        <begin position="280"/>
        <end position="304"/>
    </location>
</feature>
<dbReference type="InterPro" id="IPR009580">
    <property type="entry name" value="GPI_biosynthesis_protein_Pig-F"/>
</dbReference>
<proteinExistence type="predicted"/>
<dbReference type="Proteomes" id="UP000736335">
    <property type="component" value="Unassembled WGS sequence"/>
</dbReference>
<feature type="transmembrane region" description="Helical" evidence="9">
    <location>
        <begin position="7"/>
        <end position="29"/>
    </location>
</feature>
<accession>A0A9P6L406</accession>
<evidence type="ECO:0000256" key="1">
    <source>
        <dbReference type="ARBA" id="ARBA00004477"/>
    </source>
</evidence>
<reference evidence="10" key="2">
    <citation type="submission" date="2020-11" db="EMBL/GenBank/DDBJ databases">
        <authorList>
            <consortium name="DOE Joint Genome Institute"/>
            <person name="Kuo A."/>
            <person name="Miyauchi S."/>
            <person name="Kiss E."/>
            <person name="Drula E."/>
            <person name="Kohler A."/>
            <person name="Sanchez-Garcia M."/>
            <person name="Andreopoulos B."/>
            <person name="Barry K.W."/>
            <person name="Bonito G."/>
            <person name="Buee M."/>
            <person name="Carver A."/>
            <person name="Chen C."/>
            <person name="Cichocki N."/>
            <person name="Clum A."/>
            <person name="Culley D."/>
            <person name="Crous P.W."/>
            <person name="Fauchery L."/>
            <person name="Girlanda M."/>
            <person name="Hayes R."/>
            <person name="Keri Z."/>
            <person name="Labutti K."/>
            <person name="Lipzen A."/>
            <person name="Lombard V."/>
            <person name="Magnuson J."/>
            <person name="Maillard F."/>
            <person name="Morin E."/>
            <person name="Murat C."/>
            <person name="Nolan M."/>
            <person name="Ohm R."/>
            <person name="Pangilinan J."/>
            <person name="Pereira M."/>
            <person name="Perotto S."/>
            <person name="Peter M."/>
            <person name="Riley R."/>
            <person name="Sitrit Y."/>
            <person name="Stielow B."/>
            <person name="Szollosi G."/>
            <person name="Zifcakova L."/>
            <person name="Stursova M."/>
            <person name="Spatafora J.W."/>
            <person name="Tedersoo L."/>
            <person name="Vaario L.-M."/>
            <person name="Yamada A."/>
            <person name="Yan M."/>
            <person name="Wang P."/>
            <person name="Xu J."/>
            <person name="Bruns T."/>
            <person name="Baldrian P."/>
            <person name="Vilgalys R."/>
            <person name="Henrissat B."/>
            <person name="Grigoriev I.V."/>
            <person name="Hibbett D."/>
            <person name="Nagy L.G."/>
            <person name="Martin F.M."/>
        </authorList>
    </citation>
    <scope>NUCLEOTIDE SEQUENCE</scope>
    <source>
        <strain evidence="10">UH-Tt-Lm1</strain>
    </source>
</reference>
<feature type="transmembrane region" description="Helical" evidence="9">
    <location>
        <begin position="154"/>
        <end position="173"/>
    </location>
</feature>
<evidence type="ECO:0000256" key="6">
    <source>
        <dbReference type="ARBA" id="ARBA00022989"/>
    </source>
</evidence>
<reference evidence="10" key="1">
    <citation type="journal article" date="2020" name="Nat. Commun.">
        <title>Large-scale genome sequencing of mycorrhizal fungi provides insights into the early evolution of symbiotic traits.</title>
        <authorList>
            <person name="Miyauchi S."/>
            <person name="Kiss E."/>
            <person name="Kuo A."/>
            <person name="Drula E."/>
            <person name="Kohler A."/>
            <person name="Sanchez-Garcia M."/>
            <person name="Morin E."/>
            <person name="Andreopoulos B."/>
            <person name="Barry K.W."/>
            <person name="Bonito G."/>
            <person name="Buee M."/>
            <person name="Carver A."/>
            <person name="Chen C."/>
            <person name="Cichocki N."/>
            <person name="Clum A."/>
            <person name="Culley D."/>
            <person name="Crous P.W."/>
            <person name="Fauchery L."/>
            <person name="Girlanda M."/>
            <person name="Hayes R.D."/>
            <person name="Keri Z."/>
            <person name="LaButti K."/>
            <person name="Lipzen A."/>
            <person name="Lombard V."/>
            <person name="Magnuson J."/>
            <person name="Maillard F."/>
            <person name="Murat C."/>
            <person name="Nolan M."/>
            <person name="Ohm R.A."/>
            <person name="Pangilinan J."/>
            <person name="Pereira M.F."/>
            <person name="Perotto S."/>
            <person name="Peter M."/>
            <person name="Pfister S."/>
            <person name="Riley R."/>
            <person name="Sitrit Y."/>
            <person name="Stielow J.B."/>
            <person name="Szollosi G."/>
            <person name="Zifcakova L."/>
            <person name="Stursova M."/>
            <person name="Spatafora J.W."/>
            <person name="Tedersoo L."/>
            <person name="Vaario L.M."/>
            <person name="Yamada A."/>
            <person name="Yan M."/>
            <person name="Wang P."/>
            <person name="Xu J."/>
            <person name="Bruns T."/>
            <person name="Baldrian P."/>
            <person name="Vilgalys R."/>
            <person name="Dunand C."/>
            <person name="Henrissat B."/>
            <person name="Grigoriev I.V."/>
            <person name="Hibbett D."/>
            <person name="Nagy L.G."/>
            <person name="Martin F.M."/>
        </authorList>
    </citation>
    <scope>NUCLEOTIDE SEQUENCE</scope>
    <source>
        <strain evidence="10">UH-Tt-Lm1</strain>
    </source>
</reference>
<comment type="subcellular location">
    <subcellularLocation>
        <location evidence="1">Endoplasmic reticulum membrane</location>
        <topology evidence="1">Multi-pass membrane protein</topology>
    </subcellularLocation>
</comment>
<dbReference type="GO" id="GO:0006506">
    <property type="term" value="P:GPI anchor biosynthetic process"/>
    <property type="evidence" value="ECO:0007669"/>
    <property type="project" value="UniProtKB-KW"/>
</dbReference>
<comment type="caution">
    <text evidence="10">The sequence shown here is derived from an EMBL/GenBank/DDBJ whole genome shotgun (WGS) entry which is preliminary data.</text>
</comment>
<dbReference type="OrthoDB" id="17366at2759"/>
<feature type="transmembrane region" description="Helical" evidence="9">
    <location>
        <begin position="125"/>
        <end position="148"/>
    </location>
</feature>
<dbReference type="Pfam" id="PF06699">
    <property type="entry name" value="PIG-F"/>
    <property type="match status" value="1"/>
</dbReference>
<evidence type="ECO:0000313" key="10">
    <source>
        <dbReference type="EMBL" id="KAF9781239.1"/>
    </source>
</evidence>
<organism evidence="10 11">
    <name type="scientific">Thelephora terrestris</name>
    <dbReference type="NCBI Taxonomy" id="56493"/>
    <lineage>
        <taxon>Eukaryota</taxon>
        <taxon>Fungi</taxon>
        <taxon>Dikarya</taxon>
        <taxon>Basidiomycota</taxon>
        <taxon>Agaricomycotina</taxon>
        <taxon>Agaricomycetes</taxon>
        <taxon>Thelephorales</taxon>
        <taxon>Thelephoraceae</taxon>
        <taxon>Thelephora</taxon>
    </lineage>
</organism>
<gene>
    <name evidence="10" type="ORF">BJ322DRAFT_261847</name>
</gene>
<keyword evidence="5" id="KW-0256">Endoplasmic reticulum</keyword>
<keyword evidence="11" id="KW-1185">Reference proteome</keyword>
<evidence type="ECO:0000256" key="4">
    <source>
        <dbReference type="ARBA" id="ARBA00022692"/>
    </source>
</evidence>
<evidence type="ECO:0000256" key="3">
    <source>
        <dbReference type="ARBA" id="ARBA00022502"/>
    </source>
</evidence>
<keyword evidence="6 9" id="KW-1133">Transmembrane helix</keyword>
<evidence type="ECO:0000256" key="5">
    <source>
        <dbReference type="ARBA" id="ARBA00022824"/>
    </source>
</evidence>
<evidence type="ECO:0000256" key="7">
    <source>
        <dbReference type="ARBA" id="ARBA00023136"/>
    </source>
</evidence>
<feature type="transmembrane region" description="Helical" evidence="9">
    <location>
        <begin position="210"/>
        <end position="229"/>
    </location>
</feature>
<evidence type="ECO:0000256" key="8">
    <source>
        <dbReference type="SAM" id="MobiDB-lite"/>
    </source>
</evidence>
<dbReference type="AlphaFoldDB" id="A0A9P6L406"/>
<evidence type="ECO:0000256" key="9">
    <source>
        <dbReference type="SAM" id="Phobius"/>
    </source>
</evidence>
<feature type="transmembrane region" description="Helical" evidence="9">
    <location>
        <begin position="70"/>
        <end position="89"/>
    </location>
</feature>
<comment type="pathway">
    <text evidence="2">Glycolipid biosynthesis; glycosylphosphatidylinositol-anchor biosynthesis.</text>
</comment>
<protein>
    <submittedName>
        <fullName evidence="10">GPI biosynthesis protein family Pig-F-domain-containing protein</fullName>
    </submittedName>
</protein>
<sequence length="304" mass="33767">MVSRPLPLFNYAATVGIHSSLLLFTALFLPRTSLLIFSNTSDFPLLRPVSSLDRPQPEFFEAITASPPLTLAWLCTGVSLISFSWGGRIRRQAYDQRRPADKTDFEAKEAEMEWRKQGVTNLRRSLASILPVTVLFHAIIVAFGAPITSHHLQTFLLALLLCLLTYFPTAYVIGALPIPMFNGGDTNVVLRFTWVRIFAEFKPRTDTERALLYPVVGAMIGAWCGAIPIGLDWDRPWQAWPLTPAYGAIFGHVLGSLVAFFVSTVYLLAQANIQATAELEKARKASEPEKSQSKATKTKAKKVQ</sequence>
<evidence type="ECO:0000313" key="11">
    <source>
        <dbReference type="Proteomes" id="UP000736335"/>
    </source>
</evidence>
<evidence type="ECO:0000256" key="2">
    <source>
        <dbReference type="ARBA" id="ARBA00004687"/>
    </source>
</evidence>
<dbReference type="EMBL" id="WIUZ02000014">
    <property type="protein sequence ID" value="KAF9781239.1"/>
    <property type="molecule type" value="Genomic_DNA"/>
</dbReference>
<keyword evidence="7 9" id="KW-0472">Membrane</keyword>
<dbReference type="GO" id="GO:0005789">
    <property type="term" value="C:endoplasmic reticulum membrane"/>
    <property type="evidence" value="ECO:0007669"/>
    <property type="project" value="UniProtKB-SubCell"/>
</dbReference>
<keyword evidence="3" id="KW-0337">GPI-anchor biosynthesis</keyword>
<feature type="compositionally biased region" description="Basic and acidic residues" evidence="8">
    <location>
        <begin position="280"/>
        <end position="292"/>
    </location>
</feature>
<name>A0A9P6L406_9AGAM</name>